<dbReference type="Gene3D" id="3.30.1490.20">
    <property type="entry name" value="ATP-grasp fold, A domain"/>
    <property type="match status" value="1"/>
</dbReference>
<sequence>MRVVYTEAALLNAVTMTRSEAGAAFNNPEVYMEKFLENPRHVEIQVLADGGRNAVWLGERDCSMQRRHQKVIEEAPAPGIPRRAIERIGDRCADACRKMGYRGAGTFEFLFENGEFYFSEFPPGQAVARLGLAEAATLGEFLHGLGSGNEETKIKVAPGVGSQNAAPWSQKIPF</sequence>
<comment type="caution">
    <text evidence="3">The sequence shown here is derived from an EMBL/GenBank/DDBJ whole genome shotgun (WGS) entry which is preliminary data.</text>
</comment>
<protein>
    <recommendedName>
        <fullName evidence="2">Carbamoyl phosphate synthase ATP-binding domain-containing protein</fullName>
    </recommendedName>
</protein>
<dbReference type="EMBL" id="JAANIU010006291">
    <property type="protein sequence ID" value="KAG1542648.1"/>
    <property type="molecule type" value="Genomic_DNA"/>
</dbReference>
<evidence type="ECO:0000256" key="1">
    <source>
        <dbReference type="ARBA" id="ARBA00023267"/>
    </source>
</evidence>
<dbReference type="Proteomes" id="UP000740926">
    <property type="component" value="Unassembled WGS sequence"/>
</dbReference>
<proteinExistence type="predicted"/>
<dbReference type="InterPro" id="IPR050856">
    <property type="entry name" value="Biotin_carboxylase_complex"/>
</dbReference>
<dbReference type="AlphaFoldDB" id="A0A9P6Y9H6"/>
<gene>
    <name evidence="3" type="ORF">G6F50_014077</name>
</gene>
<dbReference type="PANTHER" id="PTHR18866:SF33">
    <property type="entry name" value="METHYLCROTONOYL-COA CARBOXYLASE SUBUNIT ALPHA, MITOCHONDRIAL-RELATED"/>
    <property type="match status" value="1"/>
</dbReference>
<evidence type="ECO:0000313" key="3">
    <source>
        <dbReference type="EMBL" id="KAG1542648.1"/>
    </source>
</evidence>
<evidence type="ECO:0000259" key="2">
    <source>
        <dbReference type="Pfam" id="PF02786"/>
    </source>
</evidence>
<reference evidence="3 4" key="1">
    <citation type="journal article" date="2020" name="Microb. Genom.">
        <title>Genetic diversity of clinical and environmental Mucorales isolates obtained from an investigation of mucormycosis cases among solid organ transplant recipients.</title>
        <authorList>
            <person name="Nguyen M.H."/>
            <person name="Kaul D."/>
            <person name="Muto C."/>
            <person name="Cheng S.J."/>
            <person name="Richter R.A."/>
            <person name="Bruno V.M."/>
            <person name="Liu G."/>
            <person name="Beyhan S."/>
            <person name="Sundermann A.J."/>
            <person name="Mounaud S."/>
            <person name="Pasculle A.W."/>
            <person name="Nierman W.C."/>
            <person name="Driscoll E."/>
            <person name="Cumbie R."/>
            <person name="Clancy C.J."/>
            <person name="Dupont C.L."/>
        </authorList>
    </citation>
    <scope>NUCLEOTIDE SEQUENCE [LARGE SCALE GENOMIC DNA]</scope>
    <source>
        <strain evidence="3 4">GL24</strain>
    </source>
</reference>
<keyword evidence="1" id="KW-0092">Biotin</keyword>
<dbReference type="Gene3D" id="3.30.470.20">
    <property type="entry name" value="ATP-grasp fold, B domain"/>
    <property type="match status" value="1"/>
</dbReference>
<feature type="domain" description="Carbamoyl phosphate synthase ATP-binding" evidence="2">
    <location>
        <begin position="1"/>
        <end position="121"/>
    </location>
</feature>
<dbReference type="Pfam" id="PF02786">
    <property type="entry name" value="CPSase_L_D2"/>
    <property type="match status" value="1"/>
</dbReference>
<name>A0A9P6Y9H6_9FUNG</name>
<evidence type="ECO:0000313" key="4">
    <source>
        <dbReference type="Proteomes" id="UP000740926"/>
    </source>
</evidence>
<dbReference type="PANTHER" id="PTHR18866">
    <property type="entry name" value="CARBOXYLASE:PYRUVATE/ACETYL-COA/PROPIONYL-COA CARBOXYLASE"/>
    <property type="match status" value="1"/>
</dbReference>
<dbReference type="InterPro" id="IPR013815">
    <property type="entry name" value="ATP_grasp_subdomain_1"/>
</dbReference>
<accession>A0A9P6Y9H6</accession>
<dbReference type="InterPro" id="IPR005479">
    <property type="entry name" value="CPAse_ATP-bd"/>
</dbReference>
<dbReference type="GO" id="GO:0005524">
    <property type="term" value="F:ATP binding"/>
    <property type="evidence" value="ECO:0007669"/>
    <property type="project" value="InterPro"/>
</dbReference>
<keyword evidence="4" id="KW-1185">Reference proteome</keyword>
<organism evidence="3 4">
    <name type="scientific">Rhizopus delemar</name>
    <dbReference type="NCBI Taxonomy" id="936053"/>
    <lineage>
        <taxon>Eukaryota</taxon>
        <taxon>Fungi</taxon>
        <taxon>Fungi incertae sedis</taxon>
        <taxon>Mucoromycota</taxon>
        <taxon>Mucoromycotina</taxon>
        <taxon>Mucoromycetes</taxon>
        <taxon>Mucorales</taxon>
        <taxon>Mucorineae</taxon>
        <taxon>Rhizopodaceae</taxon>
        <taxon>Rhizopus</taxon>
    </lineage>
</organism>
<dbReference type="SUPFAM" id="SSF56059">
    <property type="entry name" value="Glutathione synthetase ATP-binding domain-like"/>
    <property type="match status" value="1"/>
</dbReference>